<organism evidence="2 3">
    <name type="scientific">Streptomyces muensis</name>
    <dbReference type="NCBI Taxonomy" id="1077944"/>
    <lineage>
        <taxon>Bacteria</taxon>
        <taxon>Bacillati</taxon>
        <taxon>Actinomycetota</taxon>
        <taxon>Actinomycetes</taxon>
        <taxon>Kitasatosporales</taxon>
        <taxon>Streptomycetaceae</taxon>
        <taxon>Streptomyces</taxon>
    </lineage>
</organism>
<keyword evidence="2" id="KW-0489">Methyltransferase</keyword>
<dbReference type="SUPFAM" id="SSF53335">
    <property type="entry name" value="S-adenosyl-L-methionine-dependent methyltransferases"/>
    <property type="match status" value="1"/>
</dbReference>
<evidence type="ECO:0000259" key="1">
    <source>
        <dbReference type="Pfam" id="PF13649"/>
    </source>
</evidence>
<dbReference type="AlphaFoldDB" id="A0A9X1PWY7"/>
<proteinExistence type="predicted"/>
<evidence type="ECO:0000313" key="3">
    <source>
        <dbReference type="Proteomes" id="UP001139384"/>
    </source>
</evidence>
<sequence length="254" mass="27680">MSDIQDLGYGRQFADFYHRIFPPGDDTAKWLAGLHPGDGMPALELGVGTGRVALPLAAHVGDLVGVDSSPEMLDVLRGALAAEPRPVTPVHGDIRTYRSERRYGLVLCVCGTLSMLLDPAEQQQVLETCALALGPGGAVVIETHNPAFVEAMHEGRAKDTFFIPCGENAGLQSYSLVNYERQIWHLSHIWHEGGGTRLASETSRLTTPDEIDTYAERAGLLLEARYGSWQGSPFTGTEPMTICVYRSADDLREQ</sequence>
<dbReference type="Pfam" id="PF13649">
    <property type="entry name" value="Methyltransf_25"/>
    <property type="match status" value="1"/>
</dbReference>
<gene>
    <name evidence="2" type="ORF">L0P92_04905</name>
</gene>
<accession>A0A9X1PWY7</accession>
<keyword evidence="2" id="KW-0808">Transferase</keyword>
<dbReference type="GO" id="GO:0008168">
    <property type="term" value="F:methyltransferase activity"/>
    <property type="evidence" value="ECO:0007669"/>
    <property type="project" value="UniProtKB-KW"/>
</dbReference>
<dbReference type="InterPro" id="IPR041698">
    <property type="entry name" value="Methyltransf_25"/>
</dbReference>
<feature type="domain" description="Methyltransferase" evidence="1">
    <location>
        <begin position="43"/>
        <end position="137"/>
    </location>
</feature>
<reference evidence="2" key="1">
    <citation type="submission" date="2022-01" db="EMBL/GenBank/DDBJ databases">
        <title>Draft Genome Sequences of Seven Type Strains of the Genus Streptomyces.</title>
        <authorList>
            <person name="Aziz S."/>
            <person name="Coretto E."/>
            <person name="Chronakova A."/>
            <person name="Sproer C."/>
            <person name="Huber K."/>
            <person name="Nouioui I."/>
            <person name="Gross H."/>
        </authorList>
    </citation>
    <scope>NUCLEOTIDE SEQUENCE</scope>
    <source>
        <strain evidence="2">DSM 103493</strain>
    </source>
</reference>
<keyword evidence="3" id="KW-1185">Reference proteome</keyword>
<dbReference type="InterPro" id="IPR029063">
    <property type="entry name" value="SAM-dependent_MTases_sf"/>
</dbReference>
<dbReference type="CDD" id="cd02440">
    <property type="entry name" value="AdoMet_MTases"/>
    <property type="match status" value="1"/>
</dbReference>
<comment type="caution">
    <text evidence="2">The sequence shown here is derived from an EMBL/GenBank/DDBJ whole genome shotgun (WGS) entry which is preliminary data.</text>
</comment>
<name>A0A9X1PWY7_STRM4</name>
<dbReference type="RefSeq" id="WP_234761251.1">
    <property type="nucleotide sequence ID" value="NZ_JAKEIP010000010.1"/>
</dbReference>
<evidence type="ECO:0000313" key="2">
    <source>
        <dbReference type="EMBL" id="MCF1592911.1"/>
    </source>
</evidence>
<dbReference type="EMBL" id="JAKEIP010000010">
    <property type="protein sequence ID" value="MCF1592911.1"/>
    <property type="molecule type" value="Genomic_DNA"/>
</dbReference>
<protein>
    <submittedName>
        <fullName evidence="2">Class I SAM-dependent methyltransferase</fullName>
    </submittedName>
</protein>
<dbReference type="Proteomes" id="UP001139384">
    <property type="component" value="Unassembled WGS sequence"/>
</dbReference>
<dbReference type="Gene3D" id="3.40.50.150">
    <property type="entry name" value="Vaccinia Virus protein VP39"/>
    <property type="match status" value="1"/>
</dbReference>
<dbReference type="GO" id="GO:0032259">
    <property type="term" value="P:methylation"/>
    <property type="evidence" value="ECO:0007669"/>
    <property type="project" value="UniProtKB-KW"/>
</dbReference>